<dbReference type="EMBL" id="PYGA01000014">
    <property type="protein sequence ID" value="PSK95709.1"/>
    <property type="molecule type" value="Genomic_DNA"/>
</dbReference>
<sequence>MGKANRENRRAKAKQEHEKQRRRAAREGRGPVHSGGGHDPRATYVELLTEHIVAAVQARILGERQAYGRHLGRLTDAAADLEFRDLLDELLFHQAEVLVKRLWAFGWQPGELVRQVRRAEGVRQSRIAADAIAAELRGYSKATIPESWDPQLAAIDARVWWRGGAGHGSEWRDRENATAEQYVESVLETVAALGALPAVPLLDQVPGEARRGSLSAHRAGGNRADPRMLDKVRALLAKAEATDFPKEAEALSARAQELMARNSIDYALLAANNGRRDATITRRIPVDGPYESPKAVLLEEVATANRCRSILHGRWGLASVIGFASDIDAVEMLFTSLLVQATSAMTAEGGRRRADGTSRTRSFRQTFLIAFAQRIGERLAESTAAAEEQAAAELSGADLLPVLAARDRAVDDAFAESFPEATFASAGRTVDGEGWSSGTAAADRAELHARRRVGEAHG</sequence>
<evidence type="ECO:0000256" key="1">
    <source>
        <dbReference type="SAM" id="MobiDB-lite"/>
    </source>
</evidence>
<feature type="region of interest" description="Disordered" evidence="1">
    <location>
        <begin position="429"/>
        <end position="458"/>
    </location>
</feature>
<dbReference type="InterPro" id="IPR024498">
    <property type="entry name" value="DUF2786"/>
</dbReference>
<protein>
    <submittedName>
        <fullName evidence="4">Uncharacterized protein DUF2786</fullName>
    </submittedName>
</protein>
<accession>A0A2P8DET8</accession>
<feature type="region of interest" description="Disordered" evidence="1">
    <location>
        <begin position="1"/>
        <end position="41"/>
    </location>
</feature>
<name>A0A2P8DET8_9ACTN</name>
<reference evidence="4 5" key="1">
    <citation type="submission" date="2018-03" db="EMBL/GenBank/DDBJ databases">
        <title>Genomic Encyclopedia of Archaeal and Bacterial Type Strains, Phase II (KMG-II): from individual species to whole genera.</title>
        <authorList>
            <person name="Goeker M."/>
        </authorList>
    </citation>
    <scope>NUCLEOTIDE SEQUENCE [LARGE SCALE GENOMIC DNA]</scope>
    <source>
        <strain evidence="4 5">DSM 45312</strain>
    </source>
</reference>
<feature type="domain" description="DUF2786" evidence="2">
    <location>
        <begin position="227"/>
        <end position="265"/>
    </location>
</feature>
<evidence type="ECO:0000313" key="5">
    <source>
        <dbReference type="Proteomes" id="UP000240542"/>
    </source>
</evidence>
<dbReference type="AlphaFoldDB" id="A0A2P8DET8"/>
<dbReference type="InterPro" id="IPR055592">
    <property type="entry name" value="DUF7168"/>
</dbReference>
<keyword evidence="5" id="KW-1185">Reference proteome</keyword>
<evidence type="ECO:0000259" key="3">
    <source>
        <dbReference type="Pfam" id="PF23771"/>
    </source>
</evidence>
<feature type="compositionally biased region" description="Basic and acidic residues" evidence="1">
    <location>
        <begin position="443"/>
        <end position="458"/>
    </location>
</feature>
<evidence type="ECO:0000259" key="2">
    <source>
        <dbReference type="Pfam" id="PF10979"/>
    </source>
</evidence>
<comment type="caution">
    <text evidence="4">The sequence shown here is derived from an EMBL/GenBank/DDBJ whole genome shotgun (WGS) entry which is preliminary data.</text>
</comment>
<evidence type="ECO:0000313" key="4">
    <source>
        <dbReference type="EMBL" id="PSK95709.1"/>
    </source>
</evidence>
<organism evidence="4 5">
    <name type="scientific">Murinocardiopsis flavida</name>
    <dbReference type="NCBI Taxonomy" id="645275"/>
    <lineage>
        <taxon>Bacteria</taxon>
        <taxon>Bacillati</taxon>
        <taxon>Actinomycetota</taxon>
        <taxon>Actinomycetes</taxon>
        <taxon>Streptosporangiales</taxon>
        <taxon>Nocardiopsidaceae</taxon>
        <taxon>Murinocardiopsis</taxon>
    </lineage>
</organism>
<dbReference type="Proteomes" id="UP000240542">
    <property type="component" value="Unassembled WGS sequence"/>
</dbReference>
<dbReference type="Pfam" id="PF10979">
    <property type="entry name" value="DUF2786"/>
    <property type="match status" value="1"/>
</dbReference>
<proteinExistence type="predicted"/>
<dbReference type="RefSeq" id="WP_106584636.1">
    <property type="nucleotide sequence ID" value="NZ_PYGA01000014.1"/>
</dbReference>
<dbReference type="OrthoDB" id="3508128at2"/>
<gene>
    <name evidence="4" type="ORF">CLV63_114142</name>
</gene>
<feature type="domain" description="DUF7168" evidence="3">
    <location>
        <begin position="295"/>
        <end position="404"/>
    </location>
</feature>
<dbReference type="Pfam" id="PF23771">
    <property type="entry name" value="DUF7168"/>
    <property type="match status" value="1"/>
</dbReference>